<comment type="caution">
    <text evidence="3">The sequence shown here is derived from an EMBL/GenBank/DDBJ whole genome shotgun (WGS) entry which is preliminary data.</text>
</comment>
<evidence type="ECO:0000256" key="1">
    <source>
        <dbReference type="SAM" id="MobiDB-lite"/>
    </source>
</evidence>
<feature type="transmembrane region" description="Helical" evidence="2">
    <location>
        <begin position="12"/>
        <end position="35"/>
    </location>
</feature>
<name>A0A0C9QHA9_LACPA</name>
<keyword evidence="2" id="KW-0472">Membrane</keyword>
<gene>
    <name evidence="3" type="ORF">LC0644_2447</name>
</gene>
<evidence type="ECO:0000313" key="4">
    <source>
        <dbReference type="Proteomes" id="UP000032552"/>
    </source>
</evidence>
<proteinExistence type="predicted"/>
<sequence length="302" mass="32724">MRRERIRKNRRTLYLTLTGIGAAVIFVAVFMWLVLRGAKVQGPVTSSSSSVSSSVAVTHPFNSGTYKALGTVIDLDRDQHDLTVYVKLTDDQTYTRLLILDPHGHPFVVNDTGSFKRKNGKLTLTSEHANVYEYASATTYKNNKPTAVRQYSVDGATGTVRSYTKTLTSELNNTITLKNKTPHSYRYVETNLPLSKSKKKLTSLAKFKTTQETASAQSSTVSNAPVIVSQPSEPPSSAAPALSVQPSVESQQSTVDNSGSNHNENNNNGQNDHQDDSNSHASSEQPSPSPDSSSSASNSNPS</sequence>
<accession>A0A0C9QHA9</accession>
<evidence type="ECO:0000256" key="2">
    <source>
        <dbReference type="SAM" id="Phobius"/>
    </source>
</evidence>
<protein>
    <submittedName>
        <fullName evidence="3">Uncharacterized protein</fullName>
    </submittedName>
</protein>
<feature type="compositionally biased region" description="Low complexity" evidence="1">
    <location>
        <begin position="282"/>
        <end position="302"/>
    </location>
</feature>
<reference evidence="4" key="1">
    <citation type="submission" date="2014-05" db="EMBL/GenBank/DDBJ databases">
        <title>Whole genome sequencing of Lactobacillus casei NRIC0644.</title>
        <authorList>
            <person name="Atarashi H."/>
            <person name="Yoshida Y."/>
            <person name="Fujimura S."/>
            <person name="Tanaka N."/>
            <person name="Shiwa Y."/>
            <person name="Yoshikawa H."/>
            <person name="Okada S."/>
            <person name="Nakagawa J."/>
        </authorList>
    </citation>
    <scope>NUCLEOTIDE SEQUENCE [LARGE SCALE GENOMIC DNA]</scope>
    <source>
        <strain evidence="4">NRIC0644</strain>
    </source>
</reference>
<keyword evidence="2" id="KW-0812">Transmembrane</keyword>
<evidence type="ECO:0000313" key="3">
    <source>
        <dbReference type="EMBL" id="GAN37858.1"/>
    </source>
</evidence>
<dbReference type="Proteomes" id="UP000032552">
    <property type="component" value="Unassembled WGS sequence"/>
</dbReference>
<feature type="compositionally biased region" description="Low complexity" evidence="1">
    <location>
        <begin position="210"/>
        <end position="248"/>
    </location>
</feature>
<organism evidence="3 4">
    <name type="scientific">Lacticaseibacillus paracasei NRIC 0644</name>
    <dbReference type="NCBI Taxonomy" id="1435038"/>
    <lineage>
        <taxon>Bacteria</taxon>
        <taxon>Bacillati</taxon>
        <taxon>Bacillota</taxon>
        <taxon>Bacilli</taxon>
        <taxon>Lactobacillales</taxon>
        <taxon>Lactobacillaceae</taxon>
        <taxon>Lacticaseibacillus</taxon>
    </lineage>
</organism>
<feature type="compositionally biased region" description="Low complexity" evidence="1">
    <location>
        <begin position="256"/>
        <end position="271"/>
    </location>
</feature>
<dbReference type="AlphaFoldDB" id="A0A0C9QHA9"/>
<dbReference type="EMBL" id="BAYM01000381">
    <property type="protein sequence ID" value="GAN37858.1"/>
    <property type="molecule type" value="Genomic_DNA"/>
</dbReference>
<keyword evidence="2" id="KW-1133">Transmembrane helix</keyword>
<dbReference type="RefSeq" id="WP_045624533.1">
    <property type="nucleotide sequence ID" value="NZ_BAYM01000381.1"/>
</dbReference>
<feature type="region of interest" description="Disordered" evidence="1">
    <location>
        <begin position="210"/>
        <end position="302"/>
    </location>
</feature>